<sequence length="194" mass="20843">MKPFFAFPSFVLALFPSFSSAGPDQNSNLDLFPFNLWAISPRGFTPEVRGTLQIAGDAVVVGPAKDGKDFIAYIQPLPNGEMRIKGDDDERFFLDPVSNHPISGYQTLKFGRSSTAQSSVSRDFSATNAGCGPHCGGPQVTPGISTGVQGNWFACPLDDGTNGKSGYSIHWVPGDSFPEGHSLIYLMRDTPPPQ</sequence>
<dbReference type="EMBL" id="GG657468">
    <property type="protein sequence ID" value="OAT12612.1"/>
    <property type="molecule type" value="Genomic_DNA"/>
</dbReference>
<keyword evidence="3" id="KW-1185">Reference proteome</keyword>
<gene>
    <name evidence="2" type="ORF">BDBG_07937</name>
</gene>
<evidence type="ECO:0000313" key="2">
    <source>
        <dbReference type="EMBL" id="OAT12612.1"/>
    </source>
</evidence>
<feature type="signal peptide" evidence="1">
    <location>
        <begin position="1"/>
        <end position="21"/>
    </location>
</feature>
<feature type="chain" id="PRO_5008107656" evidence="1">
    <location>
        <begin position="22"/>
        <end position="194"/>
    </location>
</feature>
<dbReference type="KEGG" id="bgh:BDBG_07937"/>
<proteinExistence type="predicted"/>
<reference evidence="3" key="1">
    <citation type="journal article" date="2015" name="PLoS Genet.">
        <title>The dynamic genome and transcriptome of the human fungal pathogen Blastomyces and close relative Emmonsia.</title>
        <authorList>
            <person name="Munoz J.F."/>
            <person name="Gauthier G.M."/>
            <person name="Desjardins C.A."/>
            <person name="Gallo J.E."/>
            <person name="Holder J."/>
            <person name="Sullivan T.D."/>
            <person name="Marty A.J."/>
            <person name="Carmen J.C."/>
            <person name="Chen Z."/>
            <person name="Ding L."/>
            <person name="Gujja S."/>
            <person name="Magrini V."/>
            <person name="Misas E."/>
            <person name="Mitreva M."/>
            <person name="Priest M."/>
            <person name="Saif S."/>
            <person name="Whiston E.A."/>
            <person name="Young S."/>
            <person name="Zeng Q."/>
            <person name="Goldman W.E."/>
            <person name="Mardis E.R."/>
            <person name="Taylor J.W."/>
            <person name="McEwen J.G."/>
            <person name="Clay O.K."/>
            <person name="Klein B.S."/>
            <person name="Cuomo C.A."/>
        </authorList>
    </citation>
    <scope>NUCLEOTIDE SEQUENCE [LARGE SCALE GENOMIC DNA]</scope>
    <source>
        <strain evidence="3">SLH14081</strain>
    </source>
</reference>
<evidence type="ECO:0000313" key="3">
    <source>
        <dbReference type="Proteomes" id="UP000002038"/>
    </source>
</evidence>
<evidence type="ECO:0000256" key="1">
    <source>
        <dbReference type="SAM" id="SignalP"/>
    </source>
</evidence>
<dbReference type="Proteomes" id="UP000002038">
    <property type="component" value="Unassembled WGS sequence"/>
</dbReference>
<organism evidence="2 3">
    <name type="scientific">Blastomyces gilchristii (strain SLH14081)</name>
    <name type="common">Blastomyces dermatitidis</name>
    <dbReference type="NCBI Taxonomy" id="559298"/>
    <lineage>
        <taxon>Eukaryota</taxon>
        <taxon>Fungi</taxon>
        <taxon>Dikarya</taxon>
        <taxon>Ascomycota</taxon>
        <taxon>Pezizomycotina</taxon>
        <taxon>Eurotiomycetes</taxon>
        <taxon>Eurotiomycetidae</taxon>
        <taxon>Onygenales</taxon>
        <taxon>Ajellomycetaceae</taxon>
        <taxon>Blastomyces</taxon>
    </lineage>
</organism>
<dbReference type="OrthoDB" id="5302763at2759"/>
<keyword evidence="1" id="KW-0732">Signal</keyword>
<dbReference type="VEuPathDB" id="FungiDB:BDBG_07937"/>
<dbReference type="RefSeq" id="XP_031580464.1">
    <property type="nucleotide sequence ID" value="XM_031723320.1"/>
</dbReference>
<accession>A0A179V1X9</accession>
<protein>
    <submittedName>
        <fullName evidence="2">Uncharacterized protein</fullName>
    </submittedName>
</protein>
<name>A0A179V1X9_BLAGS</name>
<dbReference type="AlphaFoldDB" id="A0A179V1X9"/>
<dbReference type="GeneID" id="8502040"/>